<organism evidence="10 11">
    <name type="scientific">Mikania micrantha</name>
    <name type="common">bitter vine</name>
    <dbReference type="NCBI Taxonomy" id="192012"/>
    <lineage>
        <taxon>Eukaryota</taxon>
        <taxon>Viridiplantae</taxon>
        <taxon>Streptophyta</taxon>
        <taxon>Embryophyta</taxon>
        <taxon>Tracheophyta</taxon>
        <taxon>Spermatophyta</taxon>
        <taxon>Magnoliopsida</taxon>
        <taxon>eudicotyledons</taxon>
        <taxon>Gunneridae</taxon>
        <taxon>Pentapetalae</taxon>
        <taxon>asterids</taxon>
        <taxon>campanulids</taxon>
        <taxon>Asterales</taxon>
        <taxon>Asteraceae</taxon>
        <taxon>Asteroideae</taxon>
        <taxon>Heliantheae alliance</taxon>
        <taxon>Eupatorieae</taxon>
        <taxon>Mikania</taxon>
    </lineage>
</organism>
<evidence type="ECO:0000256" key="5">
    <source>
        <dbReference type="ARBA" id="ARBA00022989"/>
    </source>
</evidence>
<protein>
    <recommendedName>
        <fullName evidence="9">DUF1771 domain-containing protein</fullName>
    </recommendedName>
</protein>
<feature type="transmembrane region" description="Helical" evidence="8">
    <location>
        <begin position="300"/>
        <end position="317"/>
    </location>
</feature>
<dbReference type="OrthoDB" id="1388414at2759"/>
<evidence type="ECO:0000313" key="11">
    <source>
        <dbReference type="Proteomes" id="UP000326396"/>
    </source>
</evidence>
<evidence type="ECO:0000256" key="1">
    <source>
        <dbReference type="ARBA" id="ARBA00004141"/>
    </source>
</evidence>
<comment type="subcellular location">
    <subcellularLocation>
        <location evidence="1">Membrane</location>
        <topology evidence="1">Multi-pass membrane protein</topology>
    </subcellularLocation>
</comment>
<keyword evidence="7" id="KW-0568">Pathogenesis-related protein</keyword>
<proteinExistence type="inferred from homology"/>
<evidence type="ECO:0000313" key="10">
    <source>
        <dbReference type="EMBL" id="KAD2394467.1"/>
    </source>
</evidence>
<dbReference type="Pfam" id="PF08590">
    <property type="entry name" value="DUF1771"/>
    <property type="match status" value="1"/>
</dbReference>
<keyword evidence="5 8" id="KW-1133">Transmembrane helix</keyword>
<dbReference type="Proteomes" id="UP000326396">
    <property type="component" value="Linkage Group LG9"/>
</dbReference>
<evidence type="ECO:0000256" key="8">
    <source>
        <dbReference type="SAM" id="Phobius"/>
    </source>
</evidence>
<feature type="transmembrane region" description="Helical" evidence="8">
    <location>
        <begin position="65"/>
        <end position="85"/>
    </location>
</feature>
<dbReference type="Pfam" id="PF24767">
    <property type="entry name" value="UBA_At5g58720"/>
    <property type="match status" value="1"/>
</dbReference>
<feature type="transmembrane region" description="Helical" evidence="8">
    <location>
        <begin position="152"/>
        <end position="173"/>
    </location>
</feature>
<comment type="caution">
    <text evidence="10">The sequence shown here is derived from an EMBL/GenBank/DDBJ whole genome shotgun (WGS) entry which is preliminary data.</text>
</comment>
<evidence type="ECO:0000256" key="3">
    <source>
        <dbReference type="ARBA" id="ARBA00022692"/>
    </source>
</evidence>
<keyword evidence="4" id="KW-0611">Plant defense</keyword>
<evidence type="ECO:0000256" key="2">
    <source>
        <dbReference type="ARBA" id="ARBA00006574"/>
    </source>
</evidence>
<dbReference type="InterPro" id="IPR056254">
    <property type="entry name" value="At5g58720/SDE5-like_UBA-like"/>
</dbReference>
<keyword evidence="11" id="KW-1185">Reference proteome</keyword>
<keyword evidence="3 8" id="KW-0812">Transmembrane</keyword>
<gene>
    <name evidence="10" type="ORF">E3N88_41444</name>
</gene>
<feature type="transmembrane region" description="Helical" evidence="8">
    <location>
        <begin position="276"/>
        <end position="294"/>
    </location>
</feature>
<dbReference type="AlphaFoldDB" id="A0A5N6LQL2"/>
<dbReference type="InterPro" id="IPR013899">
    <property type="entry name" value="DUF1771"/>
</dbReference>
<reference evidence="10 11" key="1">
    <citation type="submission" date="2019-05" db="EMBL/GenBank/DDBJ databases">
        <title>Mikania micrantha, genome provides insights into the molecular mechanism of rapid growth.</title>
        <authorList>
            <person name="Liu B."/>
        </authorList>
    </citation>
    <scope>NUCLEOTIDE SEQUENCE [LARGE SCALE GENOMIC DNA]</scope>
    <source>
        <strain evidence="10">NLD-2019</strain>
        <tissue evidence="10">Leaf</tissue>
    </source>
</reference>
<accession>A0A5N6LQL2</accession>
<feature type="domain" description="DUF1771" evidence="9">
    <location>
        <begin position="907"/>
        <end position="972"/>
    </location>
</feature>
<feature type="transmembrane region" description="Helical" evidence="8">
    <location>
        <begin position="356"/>
        <end position="380"/>
    </location>
</feature>
<evidence type="ECO:0000256" key="4">
    <source>
        <dbReference type="ARBA" id="ARBA00022821"/>
    </source>
</evidence>
<keyword evidence="6 8" id="KW-0472">Membrane</keyword>
<dbReference type="EMBL" id="SZYD01000019">
    <property type="protein sequence ID" value="KAD2394467.1"/>
    <property type="molecule type" value="Genomic_DNA"/>
</dbReference>
<dbReference type="PANTHER" id="PTHR31942">
    <property type="entry name" value="MLO-LIKE PROTEIN 1"/>
    <property type="match status" value="1"/>
</dbReference>
<evidence type="ECO:0000256" key="7">
    <source>
        <dbReference type="ARBA" id="ARBA00023265"/>
    </source>
</evidence>
<comment type="similarity">
    <text evidence="2">Belongs to the MLO family.</text>
</comment>
<sequence>MSSEVDKEESRSLALTPTWSVATVLTIFVVVSLLVERSIHRLSTWLKKTDRKPLLAAVEKMKEELMLLGFISLLLTATSSIISNICIPSKFYNSAFAPCTRSEVDEEMENNRRKLFIVYHHRRVLNVLNQNTCQKDYEPFVSYEGLEQLHRFIFVMAITHVSYSCLTMLLAIVKIHSWRKWEDEAQVDRHDVLTEISRNETMRRQSTMAKFHSSNPLVRNGFLTWMICFFRQFGRSVVRADYLTLRKGFIMNHHLTSKYDFHSYMIRSMEEEFQRIVGVSGPLWGFVVAFMLFNVKGSNLYFWIAIIPITLVLLVGTKLQHVIATLALESAETTRYFTETRLKPRDELFWFKKPELLLSLIHFILFQNAFELASFFWFWWQFGYDSCFIKNHMVVYIRLILGFMGQFLCSYSTLPLYALVTQMGTNYKAALIPQRIRDTIHGWGKEARRRRRRLGIYGDDSTVHTDTSTVISVEEFDHHELDSPRAGLAPGEGLQIELQPHSDLMTGLFVANEHSSRAGNLLREGKCFPFFINKLLIDYGIFDDTVNDDVYFLFVFGRTILNGPSSTLKLSDADDKNLELLFEAFGSMISTEDMASAYCQAGYNLNKASEILYNMLGSSSSNDKPILTDNLIRAPASSVGATVGTVAGVNGADYARSRILAKEPATVVSRSKPRTSASVGTVSGVIGADYGRFRAKTKKTCETTKPVKLMSNEFHVSEIWVEKSKPVNNAPTETMIKDIETFLLQMLGDGFKLDIKVIREVLGKNSIITIFLLSDKQPHAILSMGGIISSMEKLMNMSAPTLDLKDITSSVVDQISTDTHTHQDLGIEFEDKIQLSDSSRRLNLEKEVLDNLFNVPEMEPAKIPPRKQPRIRKYVVTGPLEDEVIEFKTPIIKKELNEDGNVEVEDNYETLREAVTEHWITMKQYYRSAVDAYAKGNIELAYKLVEQGHFYMAKAREADETSSKMLTQTRDDGEVYSINLNDSDPKDALRLLETQLKSMSGIPSIRYLKVMVGTNDDKNKPDARKRKRLISKLLERDAITWTEEQDGQIMVIRIDVINPKRLSFNKN</sequence>
<dbReference type="PANTHER" id="PTHR31942:SF77">
    <property type="entry name" value="MLO-LIKE PROTEIN 14"/>
    <property type="match status" value="1"/>
</dbReference>
<evidence type="ECO:0000256" key="6">
    <source>
        <dbReference type="ARBA" id="ARBA00023136"/>
    </source>
</evidence>
<name>A0A5N6LQL2_9ASTR</name>
<feature type="transmembrane region" description="Helical" evidence="8">
    <location>
        <begin position="12"/>
        <end position="35"/>
    </location>
</feature>
<dbReference type="InterPro" id="IPR004326">
    <property type="entry name" value="Mlo"/>
</dbReference>
<dbReference type="SMART" id="SM01162">
    <property type="entry name" value="DUF1771"/>
    <property type="match status" value="1"/>
</dbReference>
<dbReference type="Pfam" id="PF03094">
    <property type="entry name" value="Mlo"/>
    <property type="match status" value="1"/>
</dbReference>
<feature type="transmembrane region" description="Helical" evidence="8">
    <location>
        <begin position="395"/>
        <end position="420"/>
    </location>
</feature>
<dbReference type="GO" id="GO:0006952">
    <property type="term" value="P:defense response"/>
    <property type="evidence" value="ECO:0007669"/>
    <property type="project" value="UniProtKB-KW"/>
</dbReference>
<evidence type="ECO:0000259" key="9">
    <source>
        <dbReference type="SMART" id="SM01162"/>
    </source>
</evidence>
<dbReference type="GO" id="GO:0016020">
    <property type="term" value="C:membrane"/>
    <property type="evidence" value="ECO:0007669"/>
    <property type="project" value="UniProtKB-SubCell"/>
</dbReference>